<dbReference type="Gene3D" id="2.30.30.60">
    <property type="match status" value="1"/>
</dbReference>
<keyword evidence="2 5" id="KW-0812">Transmembrane</keyword>
<keyword evidence="5" id="KW-0407">Ion channel</keyword>
<evidence type="ECO:0000256" key="2">
    <source>
        <dbReference type="ARBA" id="ARBA00022692"/>
    </source>
</evidence>
<evidence type="ECO:0000256" key="4">
    <source>
        <dbReference type="ARBA" id="ARBA00023136"/>
    </source>
</evidence>
<keyword evidence="5" id="KW-1003">Cell membrane</keyword>
<dbReference type="PIRSF" id="PIRSF026673">
    <property type="entry name" value="UCP026673_ion_chan"/>
    <property type="match status" value="1"/>
</dbReference>
<organism evidence="7 8">
    <name type="scientific">Pseudomonas fluorescens LMG 5329</name>
    <dbReference type="NCBI Taxonomy" id="1324332"/>
    <lineage>
        <taxon>Bacteria</taxon>
        <taxon>Pseudomonadati</taxon>
        <taxon>Pseudomonadota</taxon>
        <taxon>Gammaproteobacteria</taxon>
        <taxon>Pseudomonadales</taxon>
        <taxon>Pseudomonadaceae</taxon>
        <taxon>Pseudomonas</taxon>
    </lineage>
</organism>
<dbReference type="GO" id="GO:0005886">
    <property type="term" value="C:plasma membrane"/>
    <property type="evidence" value="ECO:0007669"/>
    <property type="project" value="UniProtKB-SubCell"/>
</dbReference>
<dbReference type="AlphaFoldDB" id="A0A0A1Z167"/>
<evidence type="ECO:0000256" key="3">
    <source>
        <dbReference type="ARBA" id="ARBA00022989"/>
    </source>
</evidence>
<comment type="caution">
    <text evidence="7">The sequence shown here is derived from an EMBL/GenBank/DDBJ whole genome shotgun (WGS) entry which is preliminary data.</text>
</comment>
<dbReference type="Proteomes" id="UP000030060">
    <property type="component" value="Unassembled WGS sequence"/>
</dbReference>
<dbReference type="CDD" id="cd00038">
    <property type="entry name" value="CAP_ED"/>
    <property type="match status" value="1"/>
</dbReference>
<dbReference type="Gene3D" id="1.10.287.1260">
    <property type="match status" value="1"/>
</dbReference>
<dbReference type="InterPro" id="IPR023408">
    <property type="entry name" value="MscS_beta-dom_sf"/>
</dbReference>
<keyword evidence="5" id="KW-0406">Ion transport</keyword>
<dbReference type="InterPro" id="IPR016846">
    <property type="entry name" value="cNMP-bd_ion_channel"/>
</dbReference>
<comment type="similarity">
    <text evidence="5">Belongs to the MscS (TC 1.A.23) family.</text>
</comment>
<evidence type="ECO:0000313" key="8">
    <source>
        <dbReference type="Proteomes" id="UP000030060"/>
    </source>
</evidence>
<evidence type="ECO:0000313" key="7">
    <source>
        <dbReference type="EMBL" id="KGE67004.1"/>
    </source>
</evidence>
<reference evidence="7 8" key="1">
    <citation type="journal article" date="2013" name="Genome Announc.">
        <title>Draft Genome Sequence of Pseudomonas fluorescens LMG 5329, a White Line-Inducing Principle-Producing Bioindicator for the Mushroom Pathogen Pseudomonas tolaasii.</title>
        <authorList>
            <person name="Ghequire M.G."/>
            <person name="Rokni-Zadeh H."/>
            <person name="Zarrineh P."/>
            <person name="De Mot R."/>
        </authorList>
    </citation>
    <scope>NUCLEOTIDE SEQUENCE [LARGE SCALE GENOMIC DNA]</scope>
    <source>
        <strain evidence="7 8">LMG 5329</strain>
    </source>
</reference>
<keyword evidence="5" id="KW-0997">Cell inner membrane</keyword>
<dbReference type="InterPro" id="IPR006685">
    <property type="entry name" value="MscS_channel_2nd"/>
</dbReference>
<dbReference type="InterPro" id="IPR018490">
    <property type="entry name" value="cNMP-bd_dom_sf"/>
</dbReference>
<dbReference type="InterPro" id="IPR045275">
    <property type="entry name" value="MscS_archaea/bacteria_type"/>
</dbReference>
<proteinExistence type="inferred from homology"/>
<dbReference type="PANTHER" id="PTHR30221">
    <property type="entry name" value="SMALL-CONDUCTANCE MECHANOSENSITIVE CHANNEL"/>
    <property type="match status" value="1"/>
</dbReference>
<evidence type="ECO:0000256" key="1">
    <source>
        <dbReference type="ARBA" id="ARBA00004370"/>
    </source>
</evidence>
<comment type="function">
    <text evidence="5">Mechanosensitive channel that participates in the regulation of osmotic pressure changes within the cell, opening in response to stretch forces in the membrane lipid bilayer, without the need for other proteins. Contributes to normal resistance to hypoosmotic shock. Forms an ion channel of 1.0 nanosiemens conductance with a slight preference for anions.</text>
</comment>
<gene>
    <name evidence="7" type="ORF">K814_0115835</name>
</gene>
<feature type="transmembrane region" description="Helical" evidence="5">
    <location>
        <begin position="104"/>
        <end position="126"/>
    </location>
</feature>
<dbReference type="SMART" id="SM00100">
    <property type="entry name" value="cNMP"/>
    <property type="match status" value="1"/>
</dbReference>
<dbReference type="InterPro" id="IPR014710">
    <property type="entry name" value="RmlC-like_jellyroll"/>
</dbReference>
<dbReference type="InterPro" id="IPR010920">
    <property type="entry name" value="LSM_dom_sf"/>
</dbReference>
<keyword evidence="4 5" id="KW-0472">Membrane</keyword>
<comment type="subunit">
    <text evidence="5">Homoheptamer.</text>
</comment>
<dbReference type="OrthoDB" id="9775207at2"/>
<protein>
    <recommendedName>
        <fullName evidence="5">Small-conductance mechanosensitive channel</fullName>
    </recommendedName>
</protein>
<dbReference type="PROSITE" id="PS50042">
    <property type="entry name" value="CNMP_BINDING_3"/>
    <property type="match status" value="1"/>
</dbReference>
<dbReference type="RefSeq" id="WP_038846978.1">
    <property type="nucleotide sequence ID" value="NZ_ASGY01000111.1"/>
</dbReference>
<evidence type="ECO:0000256" key="5">
    <source>
        <dbReference type="RuleBase" id="RU369025"/>
    </source>
</evidence>
<dbReference type="InterPro" id="IPR000595">
    <property type="entry name" value="cNMP-bd_dom"/>
</dbReference>
<dbReference type="Pfam" id="PF00924">
    <property type="entry name" value="MS_channel_2nd"/>
    <property type="match status" value="1"/>
</dbReference>
<dbReference type="GO" id="GO:0008381">
    <property type="term" value="F:mechanosensitive monoatomic ion channel activity"/>
    <property type="evidence" value="ECO:0007669"/>
    <property type="project" value="InterPro"/>
</dbReference>
<keyword evidence="3 5" id="KW-1133">Transmembrane helix</keyword>
<accession>A0A0A1Z167</accession>
<keyword evidence="5" id="KW-0813">Transport</keyword>
<dbReference type="Gene3D" id="2.60.120.10">
    <property type="entry name" value="Jelly Rolls"/>
    <property type="match status" value="1"/>
</dbReference>
<sequence>MNLSTHPLLLGGVLILLDLVLWQGLGPARRTLRSGLRVLVFALFCWVMVAAGISPLQPPPWPEDAVLNLMATVLGIGWWLFAARTLTVILGHGLTTRVGQSARLLHDVLGAVIFLVAIVGAAAYVLQLPVKGLLATSGAMAIILGLALQSTLSDVFSGIVINTTKPYQIDDWVSIDGVEGKVLDIDWRSTHLQTEAGSTAVVPNSLAAKAKILNHSRPGGAHGVSVSLAVPSGIAPRLALEALEKALQGTHALLPGPKVSIKSSQLEFNEYELKGFVASRSARSGVRNLMFDLAHRHLEAAGLTWGEGSNTKAWSRQRQLLEEVRVMRALSLEERDRLADAMTPVDFQANQVLLAFDEVADSLMIIATGVVSVAIHDGDRVVEAGRMGPGEVMGEEGILADGRSRGQFRSLTSGRLFRIEKSLLGAQLQHSSDLLMALDRLQHQREDIRDAVVLKKPAPAKRTGLLRWLQKH</sequence>
<feature type="transmembrane region" description="Helical" evidence="5">
    <location>
        <begin position="65"/>
        <end position="83"/>
    </location>
</feature>
<dbReference type="EMBL" id="ASGY01000111">
    <property type="protein sequence ID" value="KGE67004.1"/>
    <property type="molecule type" value="Genomic_DNA"/>
</dbReference>
<evidence type="ECO:0000259" key="6">
    <source>
        <dbReference type="PROSITE" id="PS50042"/>
    </source>
</evidence>
<dbReference type="SUPFAM" id="SSF50182">
    <property type="entry name" value="Sm-like ribonucleoproteins"/>
    <property type="match status" value="1"/>
</dbReference>
<feature type="domain" description="Cyclic nucleotide-binding" evidence="6">
    <location>
        <begin position="326"/>
        <end position="405"/>
    </location>
</feature>
<comment type="subcellular location">
    <subcellularLocation>
        <location evidence="5">Cell inner membrane</location>
        <topology evidence="5">Multi-pass membrane protein</topology>
    </subcellularLocation>
    <subcellularLocation>
        <location evidence="1">Membrane</location>
    </subcellularLocation>
</comment>
<dbReference type="SUPFAM" id="SSF51206">
    <property type="entry name" value="cAMP-binding domain-like"/>
    <property type="match status" value="1"/>
</dbReference>
<name>A0A0A1Z167_PSEFL</name>
<dbReference type="PANTHER" id="PTHR30221:SF1">
    <property type="entry name" value="SMALL-CONDUCTANCE MECHANOSENSITIVE CHANNEL"/>
    <property type="match status" value="1"/>
</dbReference>
<feature type="transmembrane region" description="Helical" evidence="5">
    <location>
        <begin position="6"/>
        <end position="22"/>
    </location>
</feature>
<feature type="transmembrane region" description="Helical" evidence="5">
    <location>
        <begin position="34"/>
        <end position="53"/>
    </location>
</feature>
<dbReference type="Pfam" id="PF00027">
    <property type="entry name" value="cNMP_binding"/>
    <property type="match status" value="1"/>
</dbReference>